<accession>A0A2D4KJQ8</accession>
<name>A0A2D4KJQ8_9SAUR</name>
<organism evidence="1">
    <name type="scientific">Micrurus paraensis</name>
    <dbReference type="NCBI Taxonomy" id="1970185"/>
    <lineage>
        <taxon>Eukaryota</taxon>
        <taxon>Metazoa</taxon>
        <taxon>Chordata</taxon>
        <taxon>Craniata</taxon>
        <taxon>Vertebrata</taxon>
        <taxon>Euteleostomi</taxon>
        <taxon>Lepidosauria</taxon>
        <taxon>Squamata</taxon>
        <taxon>Bifurcata</taxon>
        <taxon>Unidentata</taxon>
        <taxon>Episquamata</taxon>
        <taxon>Toxicofera</taxon>
        <taxon>Serpentes</taxon>
        <taxon>Colubroidea</taxon>
        <taxon>Elapidae</taxon>
        <taxon>Elapinae</taxon>
        <taxon>Micrurus</taxon>
    </lineage>
</organism>
<reference evidence="1" key="1">
    <citation type="submission" date="2017-07" db="EMBL/GenBank/DDBJ databases">
        <authorList>
            <person name="Mikheyev A."/>
            <person name="Grau M."/>
        </authorList>
    </citation>
    <scope>NUCLEOTIDE SEQUENCE</scope>
    <source>
        <tissue evidence="1">Venom_gland</tissue>
    </source>
</reference>
<proteinExistence type="predicted"/>
<sequence>MEWLEELQLEENPVQARWSLCIGHMEDPEKHPSGVTLTKGWWGDYALQEADKEYLLLTHVLQLLRKVLESQRAQRNMMILSYISPPRATSVKQLMRWAIA</sequence>
<reference evidence="1" key="2">
    <citation type="submission" date="2017-11" db="EMBL/GenBank/DDBJ databases">
        <title>Coralsnake Venomics: Analyses of Venom Gland Transcriptomes and Proteomes of Six Brazilian Taxa.</title>
        <authorList>
            <person name="Aird S.D."/>
            <person name="Jorge da Silva N."/>
            <person name="Qiu L."/>
            <person name="Villar-Briones A."/>
            <person name="Aparecida-Saddi V."/>
            <person name="Campos-Telles M.P."/>
            <person name="Grau M."/>
            <person name="Mikheyev A.S."/>
        </authorList>
    </citation>
    <scope>NUCLEOTIDE SEQUENCE</scope>
    <source>
        <tissue evidence="1">Venom_gland</tissue>
    </source>
</reference>
<evidence type="ECO:0000313" key="1">
    <source>
        <dbReference type="EMBL" id="LAB08928.1"/>
    </source>
</evidence>
<dbReference type="EMBL" id="IACL01072437">
    <property type="protein sequence ID" value="LAB08928.1"/>
    <property type="molecule type" value="Transcribed_RNA"/>
</dbReference>
<dbReference type="AlphaFoldDB" id="A0A2D4KJQ8"/>
<protein>
    <submittedName>
        <fullName evidence="1">Uncharacterized protein</fullName>
    </submittedName>
</protein>
<dbReference type="EMBL" id="IACL01072440">
    <property type="protein sequence ID" value="LAB08934.1"/>
    <property type="molecule type" value="Transcribed_RNA"/>
</dbReference>